<evidence type="ECO:0000313" key="2">
    <source>
        <dbReference type="Proteomes" id="UP000762676"/>
    </source>
</evidence>
<dbReference type="Proteomes" id="UP000762676">
    <property type="component" value="Unassembled WGS sequence"/>
</dbReference>
<proteinExistence type="predicted"/>
<comment type="caution">
    <text evidence="1">The sequence shown here is derived from an EMBL/GenBank/DDBJ whole genome shotgun (WGS) entry which is preliminary data.</text>
</comment>
<dbReference type="AlphaFoldDB" id="A0AAV4G2S2"/>
<protein>
    <submittedName>
        <fullName evidence="1">Scavenger receptor class F member 2</fullName>
    </submittedName>
</protein>
<keyword evidence="2" id="KW-1185">Reference proteome</keyword>
<gene>
    <name evidence="1" type="ORF">ElyMa_005869500</name>
</gene>
<evidence type="ECO:0000313" key="1">
    <source>
        <dbReference type="EMBL" id="GFR79270.1"/>
    </source>
</evidence>
<accession>A0AAV4G2S2</accession>
<reference evidence="1 2" key="1">
    <citation type="journal article" date="2021" name="Elife">
        <title>Chloroplast acquisition without the gene transfer in kleptoplastic sea slugs, Plakobranchus ocellatus.</title>
        <authorList>
            <person name="Maeda T."/>
            <person name="Takahashi S."/>
            <person name="Yoshida T."/>
            <person name="Shimamura S."/>
            <person name="Takaki Y."/>
            <person name="Nagai Y."/>
            <person name="Toyoda A."/>
            <person name="Suzuki Y."/>
            <person name="Arimoto A."/>
            <person name="Ishii H."/>
            <person name="Satoh N."/>
            <person name="Nishiyama T."/>
            <person name="Hasebe M."/>
            <person name="Maruyama T."/>
            <person name="Minagawa J."/>
            <person name="Obokata J."/>
            <person name="Shigenobu S."/>
        </authorList>
    </citation>
    <scope>NUCLEOTIDE SEQUENCE [LARGE SCALE GENOMIC DNA]</scope>
</reference>
<name>A0AAV4G2S2_9GAST</name>
<dbReference type="EMBL" id="BMAT01011799">
    <property type="protein sequence ID" value="GFR79270.1"/>
    <property type="molecule type" value="Genomic_DNA"/>
</dbReference>
<keyword evidence="1" id="KW-0675">Receptor</keyword>
<organism evidence="1 2">
    <name type="scientific">Elysia marginata</name>
    <dbReference type="NCBI Taxonomy" id="1093978"/>
    <lineage>
        <taxon>Eukaryota</taxon>
        <taxon>Metazoa</taxon>
        <taxon>Spiralia</taxon>
        <taxon>Lophotrochozoa</taxon>
        <taxon>Mollusca</taxon>
        <taxon>Gastropoda</taxon>
        <taxon>Heterobranchia</taxon>
        <taxon>Euthyneura</taxon>
        <taxon>Panpulmonata</taxon>
        <taxon>Sacoglossa</taxon>
        <taxon>Placobranchoidea</taxon>
        <taxon>Plakobranchidae</taxon>
        <taxon>Elysia</taxon>
    </lineage>
</organism>
<dbReference type="Gene3D" id="2.170.300.10">
    <property type="entry name" value="Tie2 ligand-binding domain superfamily"/>
    <property type="match status" value="1"/>
</dbReference>
<sequence>MIFETQPSQGADFTYRDPGGPAQDLYTVVPSPRNRSLVSGVRIDVGPGKDILTLCEVEAFGDCPFGTYGFGCSKQCSMGCAGSDHACDQFDGRCDSCRPGYVGKYCNQKTLAGEQRVVGVVAASTDDTVQTRLSYDVEIQLVPVSRSGMPSGHSMVGLCGKECVCGP</sequence>